<gene>
    <name evidence="2" type="ORF">Ahy_B04g069930</name>
</gene>
<feature type="signal peptide" evidence="1">
    <location>
        <begin position="1"/>
        <end position="18"/>
    </location>
</feature>
<reference evidence="2 3" key="1">
    <citation type="submission" date="2019-01" db="EMBL/GenBank/DDBJ databases">
        <title>Sequencing of cultivated peanut Arachis hypogaea provides insights into genome evolution and oil improvement.</title>
        <authorList>
            <person name="Chen X."/>
        </authorList>
    </citation>
    <scope>NUCLEOTIDE SEQUENCE [LARGE SCALE GENOMIC DNA]</scope>
    <source>
        <strain evidence="3">cv. Fuhuasheng</strain>
        <tissue evidence="2">Leaves</tissue>
    </source>
</reference>
<accession>A0A444ZDZ6</accession>
<sequence length="166" mass="19668">MWTCFRYLHLFIIRSICGHEWLMLERKNFISLTHMTRRVFDFQNEGICQGAPLKKKIVKLNRHTSTFQAKKTQYKSFTLKIMFSLAVLYDCAIYIMKLLKIIQPQNIKKGKVDHFRVEFASRILFYDMNRDRDAAIRGSEAVRLSKPFAVLLSPYCQIDSYDIDNN</sequence>
<dbReference type="AlphaFoldDB" id="A0A444ZDZ6"/>
<name>A0A444ZDZ6_ARAHY</name>
<organism evidence="2 3">
    <name type="scientific">Arachis hypogaea</name>
    <name type="common">Peanut</name>
    <dbReference type="NCBI Taxonomy" id="3818"/>
    <lineage>
        <taxon>Eukaryota</taxon>
        <taxon>Viridiplantae</taxon>
        <taxon>Streptophyta</taxon>
        <taxon>Embryophyta</taxon>
        <taxon>Tracheophyta</taxon>
        <taxon>Spermatophyta</taxon>
        <taxon>Magnoliopsida</taxon>
        <taxon>eudicotyledons</taxon>
        <taxon>Gunneridae</taxon>
        <taxon>Pentapetalae</taxon>
        <taxon>rosids</taxon>
        <taxon>fabids</taxon>
        <taxon>Fabales</taxon>
        <taxon>Fabaceae</taxon>
        <taxon>Papilionoideae</taxon>
        <taxon>50 kb inversion clade</taxon>
        <taxon>dalbergioids sensu lato</taxon>
        <taxon>Dalbergieae</taxon>
        <taxon>Pterocarpus clade</taxon>
        <taxon>Arachis</taxon>
    </lineage>
</organism>
<dbReference type="Proteomes" id="UP000289738">
    <property type="component" value="Chromosome B04"/>
</dbReference>
<evidence type="ECO:0000256" key="1">
    <source>
        <dbReference type="SAM" id="SignalP"/>
    </source>
</evidence>
<comment type="caution">
    <text evidence="2">The sequence shown here is derived from an EMBL/GenBank/DDBJ whole genome shotgun (WGS) entry which is preliminary data.</text>
</comment>
<evidence type="ECO:0000313" key="3">
    <source>
        <dbReference type="Proteomes" id="UP000289738"/>
    </source>
</evidence>
<proteinExistence type="predicted"/>
<evidence type="ECO:0000313" key="2">
    <source>
        <dbReference type="EMBL" id="RYR12391.1"/>
    </source>
</evidence>
<feature type="chain" id="PRO_5018980772" evidence="1">
    <location>
        <begin position="19"/>
        <end position="166"/>
    </location>
</feature>
<protein>
    <submittedName>
        <fullName evidence="2">Uncharacterized protein</fullName>
    </submittedName>
</protein>
<dbReference type="EMBL" id="SDMP01000014">
    <property type="protein sequence ID" value="RYR12391.1"/>
    <property type="molecule type" value="Genomic_DNA"/>
</dbReference>
<keyword evidence="3" id="KW-1185">Reference proteome</keyword>
<keyword evidence="1" id="KW-0732">Signal</keyword>